<evidence type="ECO:0000256" key="1">
    <source>
        <dbReference type="ARBA" id="ARBA00004651"/>
    </source>
</evidence>
<evidence type="ECO:0000256" key="11">
    <source>
        <dbReference type="ARBA" id="ARBA00045497"/>
    </source>
</evidence>
<comment type="function">
    <text evidence="11">Mediates influx of magnesium ions. Alternates between open and closed states. Activated by low cytoplasmic Mg(2+) levels. Inactive when cytoplasmic Mg(2+) levels are high.</text>
</comment>
<dbReference type="GO" id="GO:0015095">
    <property type="term" value="F:magnesium ion transmembrane transporter activity"/>
    <property type="evidence" value="ECO:0007669"/>
    <property type="project" value="TreeGrafter"/>
</dbReference>
<dbReference type="FunFam" id="1.20.58.340:FF:000004">
    <property type="entry name" value="Magnesium transport protein CorA"/>
    <property type="match status" value="1"/>
</dbReference>
<evidence type="ECO:0000256" key="2">
    <source>
        <dbReference type="ARBA" id="ARBA00009765"/>
    </source>
</evidence>
<keyword evidence="4" id="KW-1003">Cell membrane</keyword>
<comment type="catalytic activity">
    <reaction evidence="10">
        <text>Mg(2+)(in) = Mg(2+)(out)</text>
        <dbReference type="Rhea" id="RHEA:29827"/>
        <dbReference type="ChEBI" id="CHEBI:18420"/>
    </reaction>
</comment>
<dbReference type="EMBL" id="DVOO01000022">
    <property type="protein sequence ID" value="HIV25636.1"/>
    <property type="molecule type" value="Genomic_DNA"/>
</dbReference>
<feature type="transmembrane region" description="Helical" evidence="13">
    <location>
        <begin position="251"/>
        <end position="271"/>
    </location>
</feature>
<dbReference type="Proteomes" id="UP000824169">
    <property type="component" value="Unassembled WGS sequence"/>
</dbReference>
<reference evidence="14" key="2">
    <citation type="journal article" date="2021" name="PeerJ">
        <title>Extensive microbial diversity within the chicken gut microbiome revealed by metagenomics and culture.</title>
        <authorList>
            <person name="Gilroy R."/>
            <person name="Ravi A."/>
            <person name="Getino M."/>
            <person name="Pursley I."/>
            <person name="Horton D.L."/>
            <person name="Alikhan N.F."/>
            <person name="Baker D."/>
            <person name="Gharbi K."/>
            <person name="Hall N."/>
            <person name="Watson M."/>
            <person name="Adriaenssens E.M."/>
            <person name="Foster-Nyarko E."/>
            <person name="Jarju S."/>
            <person name="Secka A."/>
            <person name="Antonio M."/>
            <person name="Oren A."/>
            <person name="Chaudhuri R.R."/>
            <person name="La Ragione R."/>
            <person name="Hildebrand F."/>
            <person name="Pallen M.J."/>
        </authorList>
    </citation>
    <scope>NUCLEOTIDE SEQUENCE</scope>
    <source>
        <strain evidence="14">CHK188-20938</strain>
    </source>
</reference>
<evidence type="ECO:0000256" key="7">
    <source>
        <dbReference type="ARBA" id="ARBA00022989"/>
    </source>
</evidence>
<dbReference type="SUPFAM" id="SSF143865">
    <property type="entry name" value="CorA soluble domain-like"/>
    <property type="match status" value="1"/>
</dbReference>
<name>A0A9D1P321_9FIRM</name>
<dbReference type="PANTHER" id="PTHR46494">
    <property type="entry name" value="CORA FAMILY METAL ION TRANSPORTER (EUROFUNG)"/>
    <property type="match status" value="1"/>
</dbReference>
<feature type="transmembrane region" description="Helical" evidence="13">
    <location>
        <begin position="283"/>
        <end position="303"/>
    </location>
</feature>
<evidence type="ECO:0000256" key="13">
    <source>
        <dbReference type="SAM" id="Phobius"/>
    </source>
</evidence>
<dbReference type="Pfam" id="PF01544">
    <property type="entry name" value="CorA"/>
    <property type="match status" value="1"/>
</dbReference>
<dbReference type="Gene3D" id="1.20.58.340">
    <property type="entry name" value="Magnesium transport protein CorA, transmembrane region"/>
    <property type="match status" value="2"/>
</dbReference>
<evidence type="ECO:0000313" key="15">
    <source>
        <dbReference type="Proteomes" id="UP000824169"/>
    </source>
</evidence>
<evidence type="ECO:0000256" key="4">
    <source>
        <dbReference type="ARBA" id="ARBA00022475"/>
    </source>
</evidence>
<dbReference type="SUPFAM" id="SSF144083">
    <property type="entry name" value="Magnesium transport protein CorA, transmembrane region"/>
    <property type="match status" value="1"/>
</dbReference>
<evidence type="ECO:0000256" key="12">
    <source>
        <dbReference type="SAM" id="MobiDB-lite"/>
    </source>
</evidence>
<dbReference type="InterPro" id="IPR002523">
    <property type="entry name" value="MgTranspt_CorA/ZnTranspt_ZntB"/>
</dbReference>
<evidence type="ECO:0000256" key="10">
    <source>
        <dbReference type="ARBA" id="ARBA00034269"/>
    </source>
</evidence>
<keyword evidence="7 13" id="KW-1133">Transmembrane helix</keyword>
<evidence type="ECO:0000256" key="6">
    <source>
        <dbReference type="ARBA" id="ARBA00022842"/>
    </source>
</evidence>
<keyword evidence="6" id="KW-0460">Magnesium</keyword>
<dbReference type="PANTHER" id="PTHR46494:SF1">
    <property type="entry name" value="CORA FAMILY METAL ION TRANSPORTER (EUROFUNG)"/>
    <property type="match status" value="1"/>
</dbReference>
<evidence type="ECO:0000256" key="3">
    <source>
        <dbReference type="ARBA" id="ARBA00022448"/>
    </source>
</evidence>
<dbReference type="GO" id="GO:0050897">
    <property type="term" value="F:cobalt ion binding"/>
    <property type="evidence" value="ECO:0007669"/>
    <property type="project" value="TreeGrafter"/>
</dbReference>
<dbReference type="InterPro" id="IPR045863">
    <property type="entry name" value="CorA_TM1_TM2"/>
</dbReference>
<comment type="similarity">
    <text evidence="2">Belongs to the CorA metal ion transporter (MIT) (TC 1.A.35) family.</text>
</comment>
<keyword evidence="8" id="KW-0406">Ion transport</keyword>
<comment type="subcellular location">
    <subcellularLocation>
        <location evidence="1">Cell membrane</location>
        <topology evidence="1">Multi-pass membrane protein</topology>
    </subcellularLocation>
</comment>
<gene>
    <name evidence="14" type="ORF">IAB71_07630</name>
</gene>
<keyword evidence="3" id="KW-0813">Transport</keyword>
<comment type="caution">
    <text evidence="14">The sequence shown here is derived from an EMBL/GenBank/DDBJ whole genome shotgun (WGS) entry which is preliminary data.</text>
</comment>
<keyword evidence="9 13" id="KW-0472">Membrane</keyword>
<feature type="region of interest" description="Disordered" evidence="12">
    <location>
        <begin position="1"/>
        <end position="23"/>
    </location>
</feature>
<accession>A0A9D1P321</accession>
<dbReference type="GO" id="GO:0005886">
    <property type="term" value="C:plasma membrane"/>
    <property type="evidence" value="ECO:0007669"/>
    <property type="project" value="UniProtKB-SubCell"/>
</dbReference>
<protein>
    <recommendedName>
        <fullName evidence="16">Magnesium transporter</fullName>
    </recommendedName>
</protein>
<dbReference type="GO" id="GO:0015087">
    <property type="term" value="F:cobalt ion transmembrane transporter activity"/>
    <property type="evidence" value="ECO:0007669"/>
    <property type="project" value="TreeGrafter"/>
</dbReference>
<dbReference type="InterPro" id="IPR045861">
    <property type="entry name" value="CorA_cytoplasmic_dom"/>
</dbReference>
<reference evidence="14" key="1">
    <citation type="submission" date="2020-10" db="EMBL/GenBank/DDBJ databases">
        <authorList>
            <person name="Gilroy R."/>
        </authorList>
    </citation>
    <scope>NUCLEOTIDE SEQUENCE</scope>
    <source>
        <strain evidence="14">CHK188-20938</strain>
    </source>
</reference>
<evidence type="ECO:0000313" key="14">
    <source>
        <dbReference type="EMBL" id="HIV25636.1"/>
    </source>
</evidence>
<dbReference type="GO" id="GO:0000287">
    <property type="term" value="F:magnesium ion binding"/>
    <property type="evidence" value="ECO:0007669"/>
    <property type="project" value="TreeGrafter"/>
</dbReference>
<dbReference type="AlphaFoldDB" id="A0A9D1P321"/>
<evidence type="ECO:0000256" key="8">
    <source>
        <dbReference type="ARBA" id="ARBA00023065"/>
    </source>
</evidence>
<evidence type="ECO:0008006" key="16">
    <source>
        <dbReference type="Google" id="ProtNLM"/>
    </source>
</evidence>
<sequence length="309" mass="35900">MRFAVGENLRELPSAPPENEDAEQGPLLELLSAGDASEYCRNLAGYPVFSRILKEAGRYSQVELLPGCTLGTLVLPDRQYALQRSFSAVFYISGKRLLLAAPEESLPKLRELFLSEELKSSHTVFQLFFRFLEIQIREGALLLHNYEERLSTMEEAVTESFPREWEKNMNLCRRELLKLYACYQQMMDTCEILAGNDNRLFPEEYAGHFSRLASRVGRLYDQIQMLREYALQIREIYQSQMDLKQNDTMRMLTVVTTIFLPLSLLTGWYGMNFEHMPELRAPAAYFILIAICLALVLLEIWYFKKKGWL</sequence>
<dbReference type="CDD" id="cd12826">
    <property type="entry name" value="EcCorA_ZntB-like_u1"/>
    <property type="match status" value="1"/>
</dbReference>
<proteinExistence type="inferred from homology"/>
<evidence type="ECO:0000256" key="5">
    <source>
        <dbReference type="ARBA" id="ARBA00022692"/>
    </source>
</evidence>
<organism evidence="14 15">
    <name type="scientific">Candidatus Scatomonas pullistercoris</name>
    <dbReference type="NCBI Taxonomy" id="2840920"/>
    <lineage>
        <taxon>Bacteria</taxon>
        <taxon>Bacillati</taxon>
        <taxon>Bacillota</taxon>
        <taxon>Clostridia</taxon>
        <taxon>Lachnospirales</taxon>
        <taxon>Lachnospiraceae</taxon>
        <taxon>Lachnospiraceae incertae sedis</taxon>
        <taxon>Candidatus Scatomonas</taxon>
    </lineage>
</organism>
<keyword evidence="5 13" id="KW-0812">Transmembrane</keyword>
<evidence type="ECO:0000256" key="9">
    <source>
        <dbReference type="ARBA" id="ARBA00023136"/>
    </source>
</evidence>